<dbReference type="AlphaFoldDB" id="A0A6C0IVD1"/>
<proteinExistence type="predicted"/>
<accession>A0A6C0IVD1</accession>
<dbReference type="EMBL" id="MN740256">
    <property type="protein sequence ID" value="QHT96356.1"/>
    <property type="molecule type" value="Genomic_DNA"/>
</dbReference>
<sequence>MNKFLLIQKLSKKNLITGYKSLISKNTNDNKYKLFILTTAITRRTLHNISFNNYKKFIPTNIPILWIINLDFVKFDDITDNAELELEKTKNNIINMFIEFENIDFKFFVNEKGNFNKAVRTLTEYTSITLTDKCNGILYLEDDWFSIEDFDLKKSLNLNIDIIKLYDDHDPRKKASFQPLLIKPYIWYLMFYKQLKANKDELKDPEKICQITKEITDYNMSFIINNKFKDIGRNEELNDDNMIRGWYQKLKSSQENISLSYIYIDKLLLSIIYILSENKKIQDKHLEEKIISYLKNIFMSEIINKIHNKYKSNKDNYYKHYTQFAQFNGTKETNLKLVYYNIDKLIETGA</sequence>
<organism evidence="1">
    <name type="scientific">viral metagenome</name>
    <dbReference type="NCBI Taxonomy" id="1070528"/>
    <lineage>
        <taxon>unclassified sequences</taxon>
        <taxon>metagenomes</taxon>
        <taxon>organismal metagenomes</taxon>
    </lineage>
</organism>
<evidence type="ECO:0000313" key="1">
    <source>
        <dbReference type="EMBL" id="QHT96356.1"/>
    </source>
</evidence>
<protein>
    <submittedName>
        <fullName evidence="1">Uncharacterized protein</fullName>
    </submittedName>
</protein>
<reference evidence="1" key="1">
    <citation type="journal article" date="2020" name="Nature">
        <title>Giant virus diversity and host interactions through global metagenomics.</title>
        <authorList>
            <person name="Schulz F."/>
            <person name="Roux S."/>
            <person name="Paez-Espino D."/>
            <person name="Jungbluth S."/>
            <person name="Walsh D.A."/>
            <person name="Denef V.J."/>
            <person name="McMahon K.D."/>
            <person name="Konstantinidis K.T."/>
            <person name="Eloe-Fadrosh E.A."/>
            <person name="Kyrpides N.C."/>
            <person name="Woyke T."/>
        </authorList>
    </citation>
    <scope>NUCLEOTIDE SEQUENCE</scope>
    <source>
        <strain evidence="1">GVMAG-M-3300024302-11</strain>
    </source>
</reference>
<name>A0A6C0IVD1_9ZZZZ</name>